<protein>
    <submittedName>
        <fullName evidence="1">Uncharacterized protein</fullName>
    </submittedName>
</protein>
<reference evidence="1 2" key="1">
    <citation type="submission" date="2021-05" db="EMBL/GenBank/DDBJ databases">
        <title>Direct Submission.</title>
        <authorList>
            <person name="Li K."/>
            <person name="Gao J."/>
        </authorList>
    </citation>
    <scope>NUCLEOTIDE SEQUENCE [LARGE SCALE GENOMIC DNA]</scope>
    <source>
        <strain evidence="1 2">Mg02</strain>
    </source>
</reference>
<dbReference type="RefSeq" id="WP_220561509.1">
    <property type="nucleotide sequence ID" value="NZ_CP074133.1"/>
</dbReference>
<gene>
    <name evidence="1" type="ORF">KGD84_17445</name>
</gene>
<accession>A0ABX8BDJ0</accession>
<dbReference type="EMBL" id="CP074133">
    <property type="protein sequence ID" value="QUX20314.1"/>
    <property type="molecule type" value="Genomic_DNA"/>
</dbReference>
<proteinExistence type="predicted"/>
<dbReference type="Proteomes" id="UP000676079">
    <property type="component" value="Chromosome"/>
</dbReference>
<organism evidence="1 2">
    <name type="scientific">Nocardiopsis changdeensis</name>
    <dbReference type="NCBI Taxonomy" id="2831969"/>
    <lineage>
        <taxon>Bacteria</taxon>
        <taxon>Bacillati</taxon>
        <taxon>Actinomycetota</taxon>
        <taxon>Actinomycetes</taxon>
        <taxon>Streptosporangiales</taxon>
        <taxon>Nocardiopsidaceae</taxon>
        <taxon>Nocardiopsis</taxon>
    </lineage>
</organism>
<evidence type="ECO:0000313" key="2">
    <source>
        <dbReference type="Proteomes" id="UP000676079"/>
    </source>
</evidence>
<name>A0ABX8BDJ0_9ACTN</name>
<sequence length="66" mass="7128">MAEFKVTAPDEGFSGEVAGVVFSKGAATVDSDDNRAALAYFRRRGYKVEGGEQPKRTASRAKKTDE</sequence>
<keyword evidence="2" id="KW-1185">Reference proteome</keyword>
<evidence type="ECO:0000313" key="1">
    <source>
        <dbReference type="EMBL" id="QUX20314.1"/>
    </source>
</evidence>